<name>A0A316DEG9_9BACL</name>
<feature type="transmembrane region" description="Helical" evidence="8">
    <location>
        <begin position="75"/>
        <end position="97"/>
    </location>
</feature>
<evidence type="ECO:0000256" key="2">
    <source>
        <dbReference type="ARBA" id="ARBA00007520"/>
    </source>
</evidence>
<sequence>MDAEKKNWDLASVASIPLIMTLGNSMLIPTLPTIKKTLGVTSFQVSMIITVYSIVAILFIPLAGYLSDQYGRKKVIIPALIIAAIGGLISGLAAWWLTNSYWLILVGRLFQGIGAAGAAPIVMPLVGDMFNSDEDVSTGLGLIETANTFGKVLSPIVGAALAMVVWYLPFLTIPVFCMISLLMVLFFVKTPSKQDQKKQPFSLFIRSIRNIFAQKGRWLYAIFAVGGIAMFVVFGSLFYLSSLLEDRYGLEGVIKGLILAIPLLALCIASYATGKSIGSNKMLMKWISFGGCLLVTVAISFAAMFTNIYYLLAALFVGGIGIGLCLPCLDTFITEGISKQERGTISSLYSSMRFIGVSAGPPVVSILEAISHRVLFFTISGVCAVAAVLALFVIKPLSNTPEELLSPERLHKVMVRRKSRS</sequence>
<dbReference type="Gene3D" id="1.20.1250.20">
    <property type="entry name" value="MFS general substrate transporter like domains"/>
    <property type="match status" value="1"/>
</dbReference>
<evidence type="ECO:0000256" key="5">
    <source>
        <dbReference type="ARBA" id="ARBA00022692"/>
    </source>
</evidence>
<dbReference type="InterPro" id="IPR005829">
    <property type="entry name" value="Sugar_transporter_CS"/>
</dbReference>
<dbReference type="InterPro" id="IPR020846">
    <property type="entry name" value="MFS_dom"/>
</dbReference>
<keyword evidence="6 8" id="KW-1133">Transmembrane helix</keyword>
<keyword evidence="3" id="KW-0813">Transport</keyword>
<feature type="domain" description="Major facilitator superfamily (MFS) profile" evidence="9">
    <location>
        <begin position="9"/>
        <end position="398"/>
    </location>
</feature>
<dbReference type="InterPro" id="IPR001958">
    <property type="entry name" value="Tet-R_TetA/multi-R_MdtG-like"/>
</dbReference>
<dbReference type="InterPro" id="IPR011701">
    <property type="entry name" value="MFS"/>
</dbReference>
<organism evidence="10 11">
    <name type="scientific">Tumebacillus permanentifrigoris</name>
    <dbReference type="NCBI Taxonomy" id="378543"/>
    <lineage>
        <taxon>Bacteria</taxon>
        <taxon>Bacillati</taxon>
        <taxon>Bacillota</taxon>
        <taxon>Bacilli</taxon>
        <taxon>Bacillales</taxon>
        <taxon>Alicyclobacillaceae</taxon>
        <taxon>Tumebacillus</taxon>
    </lineage>
</organism>
<dbReference type="PROSITE" id="PS50850">
    <property type="entry name" value="MFS"/>
    <property type="match status" value="1"/>
</dbReference>
<evidence type="ECO:0000256" key="4">
    <source>
        <dbReference type="ARBA" id="ARBA00022475"/>
    </source>
</evidence>
<protein>
    <submittedName>
        <fullName evidence="10">ACDE family multidrug resistance protein</fullName>
    </submittedName>
</protein>
<dbReference type="GO" id="GO:0005886">
    <property type="term" value="C:plasma membrane"/>
    <property type="evidence" value="ECO:0007669"/>
    <property type="project" value="UniProtKB-SubCell"/>
</dbReference>
<feature type="transmembrane region" description="Helical" evidence="8">
    <location>
        <begin position="308"/>
        <end position="329"/>
    </location>
</feature>
<dbReference type="InterPro" id="IPR036259">
    <property type="entry name" value="MFS_trans_sf"/>
</dbReference>
<gene>
    <name evidence="10" type="ORF">C7459_101298</name>
</gene>
<keyword evidence="7 8" id="KW-0472">Membrane</keyword>
<comment type="caution">
    <text evidence="10">The sequence shown here is derived from an EMBL/GenBank/DDBJ whole genome shotgun (WGS) entry which is preliminary data.</text>
</comment>
<dbReference type="PANTHER" id="PTHR43124">
    <property type="entry name" value="PURINE EFFLUX PUMP PBUE"/>
    <property type="match status" value="1"/>
</dbReference>
<keyword evidence="4" id="KW-1003">Cell membrane</keyword>
<keyword evidence="5 8" id="KW-0812">Transmembrane</keyword>
<feature type="transmembrane region" description="Helical" evidence="8">
    <location>
        <begin position="109"/>
        <end position="127"/>
    </location>
</feature>
<dbReference type="AlphaFoldDB" id="A0A316DEG9"/>
<reference evidence="10 11" key="1">
    <citation type="submission" date="2018-05" db="EMBL/GenBank/DDBJ databases">
        <title>Genomic Encyclopedia of Type Strains, Phase IV (KMG-IV): sequencing the most valuable type-strain genomes for metagenomic binning, comparative biology and taxonomic classification.</title>
        <authorList>
            <person name="Goeker M."/>
        </authorList>
    </citation>
    <scope>NUCLEOTIDE SEQUENCE [LARGE SCALE GENOMIC DNA]</scope>
    <source>
        <strain evidence="10 11">DSM 18773</strain>
    </source>
</reference>
<evidence type="ECO:0000256" key="7">
    <source>
        <dbReference type="ARBA" id="ARBA00023136"/>
    </source>
</evidence>
<dbReference type="PANTHER" id="PTHR43124:SF3">
    <property type="entry name" value="CHLORAMPHENICOL EFFLUX PUMP RV0191"/>
    <property type="match status" value="1"/>
</dbReference>
<dbReference type="Proteomes" id="UP000245634">
    <property type="component" value="Unassembled WGS sequence"/>
</dbReference>
<feature type="transmembrane region" description="Helical" evidence="8">
    <location>
        <begin position="252"/>
        <end position="271"/>
    </location>
</feature>
<keyword evidence="11" id="KW-1185">Reference proteome</keyword>
<dbReference type="InterPro" id="IPR050189">
    <property type="entry name" value="MFS_Efflux_Transporters"/>
</dbReference>
<feature type="transmembrane region" description="Helical" evidence="8">
    <location>
        <begin position="218"/>
        <end position="240"/>
    </location>
</feature>
<evidence type="ECO:0000256" key="3">
    <source>
        <dbReference type="ARBA" id="ARBA00022448"/>
    </source>
</evidence>
<evidence type="ECO:0000256" key="6">
    <source>
        <dbReference type="ARBA" id="ARBA00022989"/>
    </source>
</evidence>
<dbReference type="CDD" id="cd17474">
    <property type="entry name" value="MFS_YfmO_like"/>
    <property type="match status" value="1"/>
</dbReference>
<feature type="transmembrane region" description="Helical" evidence="8">
    <location>
        <begin position="164"/>
        <end position="188"/>
    </location>
</feature>
<evidence type="ECO:0000256" key="1">
    <source>
        <dbReference type="ARBA" id="ARBA00004651"/>
    </source>
</evidence>
<dbReference type="SUPFAM" id="SSF103473">
    <property type="entry name" value="MFS general substrate transporter"/>
    <property type="match status" value="1"/>
</dbReference>
<feature type="transmembrane region" description="Helical" evidence="8">
    <location>
        <begin position="374"/>
        <end position="394"/>
    </location>
</feature>
<dbReference type="EMBL" id="QGGL01000001">
    <property type="protein sequence ID" value="PWK16434.1"/>
    <property type="molecule type" value="Genomic_DNA"/>
</dbReference>
<proteinExistence type="inferred from homology"/>
<evidence type="ECO:0000313" key="11">
    <source>
        <dbReference type="Proteomes" id="UP000245634"/>
    </source>
</evidence>
<dbReference type="PRINTS" id="PR01035">
    <property type="entry name" value="TCRTETA"/>
</dbReference>
<dbReference type="OrthoDB" id="2986280at2"/>
<feature type="transmembrane region" description="Helical" evidence="8">
    <location>
        <begin position="12"/>
        <end position="31"/>
    </location>
</feature>
<dbReference type="RefSeq" id="WP_109685525.1">
    <property type="nucleotide sequence ID" value="NZ_QGGL01000001.1"/>
</dbReference>
<dbReference type="PROSITE" id="PS00216">
    <property type="entry name" value="SUGAR_TRANSPORT_1"/>
    <property type="match status" value="1"/>
</dbReference>
<dbReference type="PROSITE" id="PS00217">
    <property type="entry name" value="SUGAR_TRANSPORT_2"/>
    <property type="match status" value="1"/>
</dbReference>
<evidence type="ECO:0000256" key="8">
    <source>
        <dbReference type="SAM" id="Phobius"/>
    </source>
</evidence>
<dbReference type="Pfam" id="PF07690">
    <property type="entry name" value="MFS_1"/>
    <property type="match status" value="1"/>
</dbReference>
<evidence type="ECO:0000259" key="9">
    <source>
        <dbReference type="PROSITE" id="PS50850"/>
    </source>
</evidence>
<dbReference type="GO" id="GO:0022857">
    <property type="term" value="F:transmembrane transporter activity"/>
    <property type="evidence" value="ECO:0007669"/>
    <property type="project" value="InterPro"/>
</dbReference>
<evidence type="ECO:0000313" key="10">
    <source>
        <dbReference type="EMBL" id="PWK16434.1"/>
    </source>
</evidence>
<feature type="transmembrane region" description="Helical" evidence="8">
    <location>
        <begin position="43"/>
        <end position="63"/>
    </location>
</feature>
<comment type="subcellular location">
    <subcellularLocation>
        <location evidence="1">Cell membrane</location>
        <topology evidence="1">Multi-pass membrane protein</topology>
    </subcellularLocation>
</comment>
<feature type="transmembrane region" description="Helical" evidence="8">
    <location>
        <begin position="283"/>
        <end position="302"/>
    </location>
</feature>
<accession>A0A316DEG9</accession>
<comment type="similarity">
    <text evidence="2">Belongs to the major facilitator superfamily. TCR/Tet family.</text>
</comment>